<evidence type="ECO:0000256" key="2">
    <source>
        <dbReference type="ARBA" id="ARBA00006364"/>
    </source>
</evidence>
<comment type="similarity">
    <text evidence="2 7">Belongs to the NKAIN family.</text>
</comment>
<organism evidence="9 10">
    <name type="scientific">Lates japonicus</name>
    <name type="common">Japanese lates</name>
    <dbReference type="NCBI Taxonomy" id="270547"/>
    <lineage>
        <taxon>Eukaryota</taxon>
        <taxon>Metazoa</taxon>
        <taxon>Chordata</taxon>
        <taxon>Craniata</taxon>
        <taxon>Vertebrata</taxon>
        <taxon>Euteleostomi</taxon>
        <taxon>Actinopterygii</taxon>
        <taxon>Neopterygii</taxon>
        <taxon>Teleostei</taxon>
        <taxon>Neoteleostei</taxon>
        <taxon>Acanthomorphata</taxon>
        <taxon>Carangaria</taxon>
        <taxon>Carangaria incertae sedis</taxon>
        <taxon>Centropomidae</taxon>
        <taxon>Lates</taxon>
    </lineage>
</organism>
<keyword evidence="8" id="KW-0732">Signal</keyword>
<evidence type="ECO:0000256" key="6">
    <source>
        <dbReference type="ARBA" id="ARBA00023136"/>
    </source>
</evidence>
<reference evidence="9" key="1">
    <citation type="submission" date="2022-08" db="EMBL/GenBank/DDBJ databases">
        <title>Genome sequencing of akame (Lates japonicus).</title>
        <authorList>
            <person name="Hashiguchi Y."/>
            <person name="Takahashi H."/>
        </authorList>
    </citation>
    <scope>NUCLEOTIDE SEQUENCE</scope>
    <source>
        <strain evidence="9">Kochi</strain>
    </source>
</reference>
<dbReference type="GO" id="GO:0005886">
    <property type="term" value="C:plasma membrane"/>
    <property type="evidence" value="ECO:0007669"/>
    <property type="project" value="UniProtKB-SubCell"/>
</dbReference>
<keyword evidence="10" id="KW-1185">Reference proteome</keyword>
<dbReference type="GO" id="GO:0002028">
    <property type="term" value="P:regulation of sodium ion transport"/>
    <property type="evidence" value="ECO:0007669"/>
    <property type="project" value="UniProtKB-UniRule"/>
</dbReference>
<evidence type="ECO:0000256" key="8">
    <source>
        <dbReference type="SAM" id="SignalP"/>
    </source>
</evidence>
<name>A0AAD3QY24_LATJO</name>
<evidence type="ECO:0000256" key="4">
    <source>
        <dbReference type="ARBA" id="ARBA00022692"/>
    </source>
</evidence>
<evidence type="ECO:0000256" key="7">
    <source>
        <dbReference type="RuleBase" id="RU368041"/>
    </source>
</evidence>
<dbReference type="PANTHER" id="PTHR13084:SF7">
    <property type="entry name" value="SODIUM_POTASSIUM-TRANSPORTING ATPASE SUBUNIT BETA-1-INTERACTING PROTEIN"/>
    <property type="match status" value="1"/>
</dbReference>
<dbReference type="EMBL" id="BRZM01000009">
    <property type="protein sequence ID" value="GLD50234.1"/>
    <property type="molecule type" value="Genomic_DNA"/>
</dbReference>
<evidence type="ECO:0000313" key="9">
    <source>
        <dbReference type="EMBL" id="GLD50234.1"/>
    </source>
</evidence>
<protein>
    <recommendedName>
        <fullName evidence="7">Sodium/potassium-transporting ATPase subunit beta-1-interacting protein</fullName>
        <shortName evidence="7">Na(+)/K(+)-transporting ATPase subunit beta-1-interacting protein</shortName>
    </recommendedName>
</protein>
<sequence>MGCCSARCMLILLCCLQLITALERQVFDFLGYQWAPIMINFFHIIMVILGLFGAIQYRSRYVIMYLLWTLLWVGWNVFVSCLYLDLGGLSKDSDILSLGVSPHRSWWKDNGPGCESEDLPSTEWHNQQNPELTTVLSCWLEYQYIEILHCIVQLLISLLGFVYACYAVCTFSDEEDSFNFIGSSGRVVYVTDVISAPQTPDEAAIGASEQGHRGWSDFNLTVRGGRTGLKPRWINVDRTVRSASRATTSKLSAPSRDTG</sequence>
<evidence type="ECO:0000256" key="3">
    <source>
        <dbReference type="ARBA" id="ARBA00022475"/>
    </source>
</evidence>
<evidence type="ECO:0000256" key="5">
    <source>
        <dbReference type="ARBA" id="ARBA00022989"/>
    </source>
</evidence>
<evidence type="ECO:0000256" key="1">
    <source>
        <dbReference type="ARBA" id="ARBA00004651"/>
    </source>
</evidence>
<feature type="transmembrane region" description="Helical" evidence="7">
    <location>
        <begin position="34"/>
        <end position="55"/>
    </location>
</feature>
<keyword evidence="4 7" id="KW-0812">Transmembrane</keyword>
<keyword evidence="3 7" id="KW-1003">Cell membrane</keyword>
<comment type="subcellular location">
    <subcellularLocation>
        <location evidence="1 7">Cell membrane</location>
        <topology evidence="1 7">Multi-pass membrane protein</topology>
    </subcellularLocation>
</comment>
<gene>
    <name evidence="9" type="ORF">AKAME5_000358100</name>
</gene>
<dbReference type="AlphaFoldDB" id="A0AAD3QY24"/>
<accession>A0AAD3QY24</accession>
<comment type="caution">
    <text evidence="9">The sequence shown here is derived from an EMBL/GenBank/DDBJ whole genome shotgun (WGS) entry which is preliminary data.</text>
</comment>
<evidence type="ECO:0000313" key="10">
    <source>
        <dbReference type="Proteomes" id="UP001279410"/>
    </source>
</evidence>
<feature type="signal peptide" evidence="8">
    <location>
        <begin position="1"/>
        <end position="21"/>
    </location>
</feature>
<dbReference type="PANTHER" id="PTHR13084">
    <property type="entry name" value="T-CELL LYMPHOMA BREAKPOINT-ASSOCIATED TARGET 1-RELATED"/>
    <property type="match status" value="1"/>
</dbReference>
<dbReference type="InterPro" id="IPR008516">
    <property type="entry name" value="Na/K-Atpase_Interacting"/>
</dbReference>
<keyword evidence="6 7" id="KW-0472">Membrane</keyword>
<proteinExistence type="inferred from homology"/>
<keyword evidence="5 7" id="KW-1133">Transmembrane helix</keyword>
<dbReference type="Pfam" id="PF05640">
    <property type="entry name" value="NKAIN"/>
    <property type="match status" value="1"/>
</dbReference>
<dbReference type="Proteomes" id="UP001279410">
    <property type="component" value="Unassembled WGS sequence"/>
</dbReference>
<feature type="chain" id="PRO_5042214178" description="Sodium/potassium-transporting ATPase subunit beta-1-interacting protein" evidence="8">
    <location>
        <begin position="22"/>
        <end position="259"/>
    </location>
</feature>
<feature type="transmembrane region" description="Helical" evidence="7">
    <location>
        <begin position="62"/>
        <end position="86"/>
    </location>
</feature>
<feature type="transmembrane region" description="Helical" evidence="7">
    <location>
        <begin position="144"/>
        <end position="169"/>
    </location>
</feature>